<keyword evidence="1" id="KW-1133">Transmembrane helix</keyword>
<gene>
    <name evidence="2" type="ORF">KFAGBJAM_00006</name>
</gene>
<evidence type="ECO:0000256" key="1">
    <source>
        <dbReference type="SAM" id="Phobius"/>
    </source>
</evidence>
<protein>
    <submittedName>
        <fullName evidence="2">Uncharacterized protein</fullName>
    </submittedName>
</protein>
<proteinExistence type="predicted"/>
<sequence length="815" mass="91060">MIRDWAKSLLFKTAIGAVVLLALLICVETANASDIEVKPSSIDVSFSFDQPIESAHYEKKRSFTIKNTNPDQNSTVSGSIGFISGDISITPNYDSFLLHGGESSSITLTIVASPSASEGTYPFTINVGEEGSLDITVTITHYAKIEVSRSSIDFGRVHRTDNPTETVTISEVYGYKSVYIGAGITGNSWLTATLTGHTVKKGSPVTITFQLNPGQHPDHNRYSWTFFLSTTTGNTEIRPSSIIHIEAYILMPPKLGRLHDEDLEIKFDKPKGTVSKYDRYIDVRVRNEGDETMSFNSWFTEYPSGITIKIENPSGSVSGKSSENIGLHVIAPYDAPEGTYYGRMYIDAGGAGHGNVDITIKIIWPVDFTISSSSPYFTPSPPSIDFESLELKELGYKKKRVNLTLTEFYLYKSVRNLRFSTSGEYGNWLKEELDFSEIPPGESGNITLKIEPGLEAVPKDYSWKYYISAYEISAKRIDVKAKIVPMNIPEMIEYLNSFRESPLHDSYPSSEVIISNGVGMLEVVEESEIGAEDWKKIPVLMKGTLSLLSSLNDGIMSSEEENYGKAVENLVSASVSTSTIGSNSELNNWDISGYAKDISTGADKTTEEVLIDEAKMLELRGWNIKKAVEHAMALDDISRLKEEENVLESALSYQYAATIYGLLNDKEKRIECNYEESLLMDKHDELVSDATGLRIKADKNIMNSRENDLIRIWNTYLLLNPYKYDTFSESYGSAEKYLENALKNYKVAGESLMSVDTEKKLKEVKSEWSYILSLFFIACILYGAAFIYTINRVIMGTVAYMRDMYEREVGDIIVK</sequence>
<feature type="transmembrane region" description="Helical" evidence="1">
    <location>
        <begin position="768"/>
        <end position="790"/>
    </location>
</feature>
<accession>A0A7G9Z191</accession>
<organism evidence="2">
    <name type="scientific">Candidatus Methanophagaceae archaeon ANME-1 ERB6</name>
    <dbReference type="NCBI Taxonomy" id="2759912"/>
    <lineage>
        <taxon>Archaea</taxon>
        <taxon>Methanobacteriati</taxon>
        <taxon>Methanobacteriota</taxon>
        <taxon>Stenosarchaea group</taxon>
        <taxon>Methanomicrobia</taxon>
        <taxon>Candidatus Methanophagales</taxon>
        <taxon>Candidatus Methanophagaceae</taxon>
    </lineage>
</organism>
<dbReference type="EMBL" id="MT631559">
    <property type="protein sequence ID" value="QNO54025.1"/>
    <property type="molecule type" value="Genomic_DNA"/>
</dbReference>
<keyword evidence="1" id="KW-0472">Membrane</keyword>
<reference evidence="2" key="1">
    <citation type="submission" date="2020-06" db="EMBL/GenBank/DDBJ databases">
        <title>Unique genomic features of the anaerobic methanotrophic archaea.</title>
        <authorList>
            <person name="Chadwick G.L."/>
            <person name="Skennerton C.T."/>
            <person name="Laso-Perez R."/>
            <person name="Leu A.O."/>
            <person name="Speth D.R."/>
            <person name="Yu H."/>
            <person name="Morgan-Lang C."/>
            <person name="Hatzenpichler R."/>
            <person name="Goudeau D."/>
            <person name="Malmstrom R."/>
            <person name="Brazelton W.J."/>
            <person name="Woyke T."/>
            <person name="Hallam S.J."/>
            <person name="Tyson G.W."/>
            <person name="Wegener G."/>
            <person name="Boetius A."/>
            <person name="Orphan V."/>
        </authorList>
    </citation>
    <scope>NUCLEOTIDE SEQUENCE</scope>
</reference>
<name>A0A7G9Z191_9EURY</name>
<keyword evidence="1" id="KW-0812">Transmembrane</keyword>
<evidence type="ECO:0000313" key="2">
    <source>
        <dbReference type="EMBL" id="QNO54025.1"/>
    </source>
</evidence>
<dbReference type="AlphaFoldDB" id="A0A7G9Z191"/>